<protein>
    <submittedName>
        <fullName evidence="2">Unannotated protein</fullName>
    </submittedName>
</protein>
<evidence type="ECO:0000313" key="2">
    <source>
        <dbReference type="EMBL" id="CAB4680824.1"/>
    </source>
</evidence>
<feature type="domain" description="SseB protein N-terminal" evidence="1">
    <location>
        <begin position="36"/>
        <end position="159"/>
    </location>
</feature>
<sequence length="259" mass="27753">MSDHDKFSDSAGVPWEGRSFEANPFSGDAGLADENLLEAIANFQTGVAGLEKVYEAFASARFLIPLLAELGESGVGAHGQQVDKSADLSIVTVLTPDNQKALPVFSSVAAMTKWNANARPVPNDGRKVCLAAASEGNTRIVLDPLSETELVIRRPAIAAIAQGLNWLPPERNPEVVELINQSVEEIAEVESFTLVCGDPTARLRGQELLLVVYLKPGLTELELKGIEGQLFGQLGASERFVELVDSLAVKFLPTSSQDQ</sequence>
<name>A0A6J6N7D9_9ZZZZ</name>
<accession>A0A6J6N7D9</accession>
<dbReference type="InterPro" id="IPR009839">
    <property type="entry name" value="SseB_N"/>
</dbReference>
<gene>
    <name evidence="2" type="ORF">UFOPK2373_00238</name>
</gene>
<dbReference type="Pfam" id="PF07179">
    <property type="entry name" value="SseB"/>
    <property type="match status" value="1"/>
</dbReference>
<dbReference type="AlphaFoldDB" id="A0A6J6N7D9"/>
<organism evidence="2">
    <name type="scientific">freshwater metagenome</name>
    <dbReference type="NCBI Taxonomy" id="449393"/>
    <lineage>
        <taxon>unclassified sequences</taxon>
        <taxon>metagenomes</taxon>
        <taxon>ecological metagenomes</taxon>
    </lineage>
</organism>
<evidence type="ECO:0000259" key="1">
    <source>
        <dbReference type="Pfam" id="PF07179"/>
    </source>
</evidence>
<reference evidence="2" key="1">
    <citation type="submission" date="2020-05" db="EMBL/GenBank/DDBJ databases">
        <authorList>
            <person name="Chiriac C."/>
            <person name="Salcher M."/>
            <person name="Ghai R."/>
            <person name="Kavagutti S V."/>
        </authorList>
    </citation>
    <scope>NUCLEOTIDE SEQUENCE</scope>
</reference>
<dbReference type="EMBL" id="CAEZXL010000024">
    <property type="protein sequence ID" value="CAB4680824.1"/>
    <property type="molecule type" value="Genomic_DNA"/>
</dbReference>
<proteinExistence type="predicted"/>